<feature type="region of interest" description="Disordered" evidence="1">
    <location>
        <begin position="59"/>
        <end position="84"/>
    </location>
</feature>
<organism evidence="2 3">
    <name type="scientific">Trichinella murrelli</name>
    <dbReference type="NCBI Taxonomy" id="144512"/>
    <lineage>
        <taxon>Eukaryota</taxon>
        <taxon>Metazoa</taxon>
        <taxon>Ecdysozoa</taxon>
        <taxon>Nematoda</taxon>
        <taxon>Enoplea</taxon>
        <taxon>Dorylaimia</taxon>
        <taxon>Trichinellida</taxon>
        <taxon>Trichinellidae</taxon>
        <taxon>Trichinella</taxon>
    </lineage>
</organism>
<comment type="caution">
    <text evidence="2">The sequence shown here is derived from an EMBL/GenBank/DDBJ whole genome shotgun (WGS) entry which is preliminary data.</text>
</comment>
<dbReference type="AlphaFoldDB" id="A0A0V0U6B1"/>
<sequence length="213" mass="24490">MLPFLLPIQINNVPHRHNLHHSETMDCCQKIHIDKGLAIRNSVSRRAGTYASVSDIGVQSSNSLSRSPPFRDNGLLSKNSHKRRVGHQVAAIHTRLRRTDKFSTSQEMILREKFCVTESWDQSDFSEYSRPRSSFRKFPMDMLKYEFAKFQFDEISELDFANSDDSDTNATTVETIPLKTYLELNECVDHLERFIEAAESADKGIHKVISVVR</sequence>
<protein>
    <submittedName>
        <fullName evidence="2">Uncharacterized protein</fullName>
    </submittedName>
</protein>
<dbReference type="OrthoDB" id="10526513at2759"/>
<proteinExistence type="predicted"/>
<dbReference type="Proteomes" id="UP000055048">
    <property type="component" value="Unassembled WGS sequence"/>
</dbReference>
<reference evidence="2 3" key="1">
    <citation type="submission" date="2015-01" db="EMBL/GenBank/DDBJ databases">
        <title>Evolution of Trichinella species and genotypes.</title>
        <authorList>
            <person name="Korhonen P.K."/>
            <person name="Edoardo P."/>
            <person name="Giuseppe L.R."/>
            <person name="Gasser R.B."/>
        </authorList>
    </citation>
    <scope>NUCLEOTIDE SEQUENCE [LARGE SCALE GENOMIC DNA]</scope>
    <source>
        <strain evidence="2">ISS417</strain>
    </source>
</reference>
<gene>
    <name evidence="2" type="ORF">T05_16305</name>
</gene>
<dbReference type="EMBL" id="JYDJ01000053">
    <property type="protein sequence ID" value="KRX46719.1"/>
    <property type="molecule type" value="Genomic_DNA"/>
</dbReference>
<evidence type="ECO:0000256" key="1">
    <source>
        <dbReference type="SAM" id="MobiDB-lite"/>
    </source>
</evidence>
<name>A0A0V0U6B1_9BILA</name>
<evidence type="ECO:0000313" key="3">
    <source>
        <dbReference type="Proteomes" id="UP000055048"/>
    </source>
</evidence>
<evidence type="ECO:0000313" key="2">
    <source>
        <dbReference type="EMBL" id="KRX46719.1"/>
    </source>
</evidence>
<accession>A0A0V0U6B1</accession>
<keyword evidence="3" id="KW-1185">Reference proteome</keyword>